<reference evidence="10" key="3">
    <citation type="submission" date="2020-06" db="EMBL/GenBank/DDBJ databases">
        <title>Helianthus annuus Genome sequencing and assembly Release 2.</title>
        <authorList>
            <person name="Gouzy J."/>
            <person name="Langlade N."/>
            <person name="Munos S."/>
        </authorList>
    </citation>
    <scope>NUCLEOTIDE SEQUENCE</scope>
    <source>
        <tissue evidence="10">Leaves</tissue>
    </source>
</reference>
<dbReference type="InterPro" id="IPR036396">
    <property type="entry name" value="Cyt_P450_sf"/>
</dbReference>
<dbReference type="PANTHER" id="PTHR47950">
    <property type="entry name" value="CYTOCHROME P450, FAMILY 76, SUBFAMILY C, POLYPEPTIDE 5-RELATED"/>
    <property type="match status" value="1"/>
</dbReference>
<dbReference type="OMA" id="PIFAFKM"/>
<dbReference type="PROSITE" id="PS00086">
    <property type="entry name" value="CYTOCHROME_P450"/>
    <property type="match status" value="1"/>
</dbReference>
<reference evidence="10 12" key="1">
    <citation type="journal article" date="2017" name="Nature">
        <title>The sunflower genome provides insights into oil metabolism, flowering and Asterid evolution.</title>
        <authorList>
            <person name="Badouin H."/>
            <person name="Gouzy J."/>
            <person name="Grassa C.J."/>
            <person name="Murat F."/>
            <person name="Staton S.E."/>
            <person name="Cottret L."/>
            <person name="Lelandais-Briere C."/>
            <person name="Owens G.L."/>
            <person name="Carrere S."/>
            <person name="Mayjonade B."/>
            <person name="Legrand L."/>
            <person name="Gill N."/>
            <person name="Kane N.C."/>
            <person name="Bowers J.E."/>
            <person name="Hubner S."/>
            <person name="Bellec A."/>
            <person name="Berard A."/>
            <person name="Berges H."/>
            <person name="Blanchet N."/>
            <person name="Boniface M.C."/>
            <person name="Brunel D."/>
            <person name="Catrice O."/>
            <person name="Chaidir N."/>
            <person name="Claudel C."/>
            <person name="Donnadieu C."/>
            <person name="Faraut T."/>
            <person name="Fievet G."/>
            <person name="Helmstetter N."/>
            <person name="King M."/>
            <person name="Knapp S.J."/>
            <person name="Lai Z."/>
            <person name="Le Paslier M.C."/>
            <person name="Lippi Y."/>
            <person name="Lorenzon L."/>
            <person name="Mandel J.R."/>
            <person name="Marage G."/>
            <person name="Marchand G."/>
            <person name="Marquand E."/>
            <person name="Bret-Mestries E."/>
            <person name="Morien E."/>
            <person name="Nambeesan S."/>
            <person name="Nguyen T."/>
            <person name="Pegot-Espagnet P."/>
            <person name="Pouilly N."/>
            <person name="Raftis F."/>
            <person name="Sallet E."/>
            <person name="Schiex T."/>
            <person name="Thomas J."/>
            <person name="Vandecasteele C."/>
            <person name="Vares D."/>
            <person name="Vear F."/>
            <person name="Vautrin S."/>
            <person name="Crespi M."/>
            <person name="Mangin B."/>
            <person name="Burke J.M."/>
            <person name="Salse J."/>
            <person name="Munos S."/>
            <person name="Vincourt P."/>
            <person name="Rieseberg L.H."/>
            <person name="Langlade N.B."/>
        </authorList>
    </citation>
    <scope>NUCLEOTIDE SEQUENCE [LARGE SCALE GENOMIC DNA]</scope>
    <source>
        <strain evidence="12">cv. SF193</strain>
        <tissue evidence="10">Leaves</tissue>
    </source>
</reference>
<dbReference type="GO" id="GO:0020037">
    <property type="term" value="F:heme binding"/>
    <property type="evidence" value="ECO:0007669"/>
    <property type="project" value="InterPro"/>
</dbReference>
<keyword evidence="6 8" id="KW-0408">Iron</keyword>
<dbReference type="PRINTS" id="PR00385">
    <property type="entry name" value="P450"/>
</dbReference>
<dbReference type="SUPFAM" id="SSF48264">
    <property type="entry name" value="Cytochrome P450"/>
    <property type="match status" value="1"/>
</dbReference>
<sequence length="504" mass="57410">MNITNFLKDFNLPSPLFVLSTIPFLFFLVKQIKSLPSKCSKNLPPGPPKLPIIGNLHQVDNKPHVSTANIAREYGPLISLRLGNQLVVIASTPEAAMGILKTQDRFLSARVVPTAFQQPSLIPHSLIWSECNETWKNLRTLCRTEMFSTKALEAQSMLREEKIGHMLEFLHSKQGEAINVEDVVFTTLFNTLSSIIFAKDLIDLKDDYGGSNELKATLRKIIEFGGRVIDFGSFFPILERFDLHGIRKGTLKLFSKVFSYWEYIIDERRSQVNSSTWSSEQAHTFVDRLLENGFSNNQIHQLVTELFVAGTNTTTSIVVWVMSELVRHQEVMLKIDNEMKREIKSDKINSSHLSKLPYLQACIKEAMRLHPPVPLLLPHMATDTCEVMSYTIPKNTKVFVNLWAMGRDPNVWDDPFSFDPERFMVTKLDFKGQDFELLPFGSGRRMCPGLPSGIKSIEFILASLIHEFTWVLPDGVDPSKLNMDSKFGIAMKRETPLELIFKRK</sequence>
<evidence type="ECO:0000256" key="3">
    <source>
        <dbReference type="ARBA" id="ARBA00022617"/>
    </source>
</evidence>
<protein>
    <submittedName>
        <fullName evidence="10">N-methylcoclaurine 3'-monooxygenase</fullName>
        <ecNumber evidence="10">1.14.14.102</ecNumber>
    </submittedName>
    <submittedName>
        <fullName evidence="11">Putative cytochrome P450</fullName>
    </submittedName>
</protein>
<evidence type="ECO:0000313" key="11">
    <source>
        <dbReference type="EMBL" id="OTG00631.1"/>
    </source>
</evidence>
<evidence type="ECO:0000256" key="5">
    <source>
        <dbReference type="ARBA" id="ARBA00023002"/>
    </source>
</evidence>
<evidence type="ECO:0000256" key="4">
    <source>
        <dbReference type="ARBA" id="ARBA00022723"/>
    </source>
</evidence>
<evidence type="ECO:0000256" key="1">
    <source>
        <dbReference type="ARBA" id="ARBA00001971"/>
    </source>
</evidence>
<dbReference type="PRINTS" id="PR00463">
    <property type="entry name" value="EP450I"/>
</dbReference>
<dbReference type="AlphaFoldDB" id="A0A251SSW7"/>
<evidence type="ECO:0000313" key="12">
    <source>
        <dbReference type="Proteomes" id="UP000215914"/>
    </source>
</evidence>
<reference evidence="11" key="2">
    <citation type="submission" date="2017-02" db="EMBL/GenBank/DDBJ databases">
        <title>Sunflower complete genome.</title>
        <authorList>
            <person name="Langlade N."/>
            <person name="Munos S."/>
        </authorList>
    </citation>
    <scope>NUCLEOTIDE SEQUENCE [LARGE SCALE GENOMIC DNA]</scope>
    <source>
        <tissue evidence="11">Leaves</tissue>
    </source>
</reference>
<keyword evidence="3 8" id="KW-0349">Heme</keyword>
<dbReference type="GO" id="GO:0050593">
    <property type="term" value="F:N-methylcoclaurine 3'-monooxygenase activity"/>
    <property type="evidence" value="ECO:0007669"/>
    <property type="project" value="UniProtKB-EC"/>
</dbReference>
<gene>
    <name evidence="11" type="ORF">HannXRQ_Chr13g0393211</name>
    <name evidence="10" type="ORF">HanXRQr2_Chr13g0576171</name>
</gene>
<dbReference type="Gramene" id="mRNA:HanXRQr2_Chr13g0576171">
    <property type="protein sequence ID" value="mRNA:HanXRQr2_Chr13g0576171"/>
    <property type="gene ID" value="HanXRQr2_Chr13g0576171"/>
</dbReference>
<dbReference type="EMBL" id="CM007902">
    <property type="protein sequence ID" value="OTG00631.1"/>
    <property type="molecule type" value="Genomic_DNA"/>
</dbReference>
<dbReference type="InterPro" id="IPR002401">
    <property type="entry name" value="Cyt_P450_E_grp-I"/>
</dbReference>
<organism evidence="11 12">
    <name type="scientific">Helianthus annuus</name>
    <name type="common">Common sunflower</name>
    <dbReference type="NCBI Taxonomy" id="4232"/>
    <lineage>
        <taxon>Eukaryota</taxon>
        <taxon>Viridiplantae</taxon>
        <taxon>Streptophyta</taxon>
        <taxon>Embryophyta</taxon>
        <taxon>Tracheophyta</taxon>
        <taxon>Spermatophyta</taxon>
        <taxon>Magnoliopsida</taxon>
        <taxon>eudicotyledons</taxon>
        <taxon>Gunneridae</taxon>
        <taxon>Pentapetalae</taxon>
        <taxon>asterids</taxon>
        <taxon>campanulids</taxon>
        <taxon>Asterales</taxon>
        <taxon>Asteraceae</taxon>
        <taxon>Asteroideae</taxon>
        <taxon>Heliantheae alliance</taxon>
        <taxon>Heliantheae</taxon>
        <taxon>Helianthus</taxon>
    </lineage>
</organism>
<accession>A0A251SSW7</accession>
<evidence type="ECO:0000256" key="9">
    <source>
        <dbReference type="RuleBase" id="RU000461"/>
    </source>
</evidence>
<dbReference type="OrthoDB" id="1877779at2759"/>
<keyword evidence="7 9" id="KW-0503">Monooxygenase</keyword>
<dbReference type="EC" id="1.14.14.102" evidence="10"/>
<dbReference type="Proteomes" id="UP000215914">
    <property type="component" value="Chromosome 13"/>
</dbReference>
<evidence type="ECO:0000256" key="7">
    <source>
        <dbReference type="ARBA" id="ARBA00023033"/>
    </source>
</evidence>
<dbReference type="FunFam" id="1.10.630.10:FF:000126">
    <property type="entry name" value="Predicted protein"/>
    <property type="match status" value="1"/>
</dbReference>
<dbReference type="EMBL" id="MNCJ02000328">
    <property type="protein sequence ID" value="KAF5772378.1"/>
    <property type="molecule type" value="Genomic_DNA"/>
</dbReference>
<keyword evidence="12" id="KW-1185">Reference proteome</keyword>
<dbReference type="Gene3D" id="1.10.630.10">
    <property type="entry name" value="Cytochrome P450"/>
    <property type="match status" value="1"/>
</dbReference>
<dbReference type="InterPro" id="IPR017972">
    <property type="entry name" value="Cyt_P450_CS"/>
</dbReference>
<evidence type="ECO:0000313" key="10">
    <source>
        <dbReference type="EMBL" id="KAF5772378.1"/>
    </source>
</evidence>
<name>A0A251SSW7_HELAN</name>
<comment type="similarity">
    <text evidence="2 9">Belongs to the cytochrome P450 family.</text>
</comment>
<dbReference type="InParanoid" id="A0A251SSW7"/>
<keyword evidence="5 9" id="KW-0560">Oxidoreductase</keyword>
<dbReference type="STRING" id="4232.A0A251SSW7"/>
<evidence type="ECO:0000256" key="6">
    <source>
        <dbReference type="ARBA" id="ARBA00023004"/>
    </source>
</evidence>
<feature type="binding site" description="axial binding residue" evidence="8">
    <location>
        <position position="447"/>
    </location>
    <ligand>
        <name>heme</name>
        <dbReference type="ChEBI" id="CHEBI:30413"/>
    </ligand>
    <ligandPart>
        <name>Fe</name>
        <dbReference type="ChEBI" id="CHEBI:18248"/>
    </ligandPart>
</feature>
<comment type="cofactor">
    <cofactor evidence="1 8">
        <name>heme</name>
        <dbReference type="ChEBI" id="CHEBI:30413"/>
    </cofactor>
</comment>
<evidence type="ECO:0000256" key="2">
    <source>
        <dbReference type="ARBA" id="ARBA00010617"/>
    </source>
</evidence>
<proteinExistence type="inferred from homology"/>
<dbReference type="InterPro" id="IPR001128">
    <property type="entry name" value="Cyt_P450"/>
</dbReference>
<dbReference type="PANTHER" id="PTHR47950:SF49">
    <property type="entry name" value="CYTOCHROME P450"/>
    <property type="match status" value="1"/>
</dbReference>
<evidence type="ECO:0000256" key="8">
    <source>
        <dbReference type="PIRSR" id="PIRSR602401-1"/>
    </source>
</evidence>
<dbReference type="Pfam" id="PF00067">
    <property type="entry name" value="p450"/>
    <property type="match status" value="1"/>
</dbReference>
<dbReference type="GO" id="GO:0005506">
    <property type="term" value="F:iron ion binding"/>
    <property type="evidence" value="ECO:0007669"/>
    <property type="project" value="InterPro"/>
</dbReference>
<keyword evidence="4 8" id="KW-0479">Metal-binding</keyword>
<dbReference type="GO" id="GO:0016491">
    <property type="term" value="F:oxidoreductase activity"/>
    <property type="evidence" value="ECO:0000318"/>
    <property type="project" value="GO_Central"/>
</dbReference>